<dbReference type="Pfam" id="PF22277">
    <property type="entry name" value="EncFtn-like"/>
    <property type="match status" value="1"/>
</dbReference>
<dbReference type="InterPro" id="IPR009078">
    <property type="entry name" value="Ferritin-like_SF"/>
</dbReference>
<dbReference type="Gene3D" id="6.10.140.1960">
    <property type="match status" value="1"/>
</dbReference>
<dbReference type="AlphaFoldDB" id="A0A085WNQ5"/>
<keyword evidence="5" id="KW-1284">Encapsulin nanocompartment</keyword>
<dbReference type="OrthoDB" id="5381996at2"/>
<protein>
    <submittedName>
        <fullName evidence="7">Ferritin-like di-iron-carboxylate protein</fullName>
    </submittedName>
</protein>
<organism evidence="7 8">
    <name type="scientific">Hyalangium minutum</name>
    <dbReference type="NCBI Taxonomy" id="394096"/>
    <lineage>
        <taxon>Bacteria</taxon>
        <taxon>Pseudomonadati</taxon>
        <taxon>Myxococcota</taxon>
        <taxon>Myxococcia</taxon>
        <taxon>Myxococcales</taxon>
        <taxon>Cystobacterineae</taxon>
        <taxon>Archangiaceae</taxon>
        <taxon>Hyalangium</taxon>
    </lineage>
</organism>
<keyword evidence="3" id="KW-0408">Iron</keyword>
<dbReference type="PANTHER" id="PTHR37165:SF1">
    <property type="entry name" value="TYPE 1 ENCAPSULIN SHELL PROTEIN"/>
    <property type="match status" value="1"/>
</dbReference>
<keyword evidence="1" id="KW-0409">Iron storage</keyword>
<name>A0A085WNQ5_9BACT</name>
<dbReference type="STRING" id="394096.DB31_6293"/>
<keyword evidence="8" id="KW-1185">Reference proteome</keyword>
<comment type="caution">
    <text evidence="7">The sequence shown here is derived from an EMBL/GenBank/DDBJ whole genome shotgun (WGS) entry which is preliminary data.</text>
</comment>
<evidence type="ECO:0000256" key="2">
    <source>
        <dbReference type="ARBA" id="ARBA00022723"/>
    </source>
</evidence>
<dbReference type="GO" id="GO:0006879">
    <property type="term" value="P:intracellular iron ion homeostasis"/>
    <property type="evidence" value="ECO:0007669"/>
    <property type="project" value="UniProtKB-KW"/>
</dbReference>
<dbReference type="InterPro" id="IPR051429">
    <property type="entry name" value="Encapsulin_nc"/>
</dbReference>
<dbReference type="EMBL" id="JMCB01000004">
    <property type="protein sequence ID" value="KFE69318.1"/>
    <property type="molecule type" value="Genomic_DNA"/>
</dbReference>
<dbReference type="RefSeq" id="WP_044186445.1">
    <property type="nucleotide sequence ID" value="NZ_JMCB01000004.1"/>
</dbReference>
<dbReference type="PANTHER" id="PTHR37165">
    <property type="entry name" value="PEPTIDASE U56 FAMILY"/>
    <property type="match status" value="1"/>
</dbReference>
<dbReference type="PATRIC" id="fig|394096.3.peg.2392"/>
<evidence type="ECO:0000256" key="5">
    <source>
        <dbReference type="ARBA" id="ARBA00033787"/>
    </source>
</evidence>
<proteinExistence type="predicted"/>
<reference evidence="7 8" key="1">
    <citation type="submission" date="2014-04" db="EMBL/GenBank/DDBJ databases">
        <title>Genome assembly of Hyalangium minutum DSM 14724.</title>
        <authorList>
            <person name="Sharma G."/>
            <person name="Subramanian S."/>
        </authorList>
    </citation>
    <scope>NUCLEOTIDE SEQUENCE [LARGE SCALE GENOMIC DNA]</scope>
    <source>
        <strain evidence="7 8">DSM 14724</strain>
    </source>
</reference>
<gene>
    <name evidence="7" type="ORF">DB31_6293</name>
</gene>
<evidence type="ECO:0000256" key="1">
    <source>
        <dbReference type="ARBA" id="ARBA00022434"/>
    </source>
</evidence>
<evidence type="ECO:0000313" key="8">
    <source>
        <dbReference type="Proteomes" id="UP000028725"/>
    </source>
</evidence>
<dbReference type="GO" id="GO:0140737">
    <property type="term" value="C:encapsulin nanocompartment"/>
    <property type="evidence" value="ECO:0007669"/>
    <property type="project" value="UniProtKB-SubCell"/>
</dbReference>
<evidence type="ECO:0000256" key="3">
    <source>
        <dbReference type="ARBA" id="ARBA00023004"/>
    </source>
</evidence>
<evidence type="ECO:0000313" key="7">
    <source>
        <dbReference type="EMBL" id="KFE69318.1"/>
    </source>
</evidence>
<dbReference type="Proteomes" id="UP000028725">
    <property type="component" value="Unassembled WGS sequence"/>
</dbReference>
<dbReference type="SUPFAM" id="SSF47240">
    <property type="entry name" value="Ferritin-like"/>
    <property type="match status" value="1"/>
</dbReference>
<accession>A0A085WNQ5</accession>
<dbReference type="InterPro" id="IPR054581">
    <property type="entry name" value="EncFtn-like"/>
</dbReference>
<sequence>MPQTNPFHSVVPPRKLTDSELARSIRLNIEAELDAINLYAAHIEATDNEEAKAILQHVMDEEREHAALFWQLIARLDPQQAKHDSEASRKYQLIVSGAPHEDVESVGEGGGGGRAAEPPLPKQLTVGNLRR</sequence>
<dbReference type="GO" id="GO:0046872">
    <property type="term" value="F:metal ion binding"/>
    <property type="evidence" value="ECO:0007669"/>
    <property type="project" value="UniProtKB-KW"/>
</dbReference>
<feature type="region of interest" description="Disordered" evidence="6">
    <location>
        <begin position="96"/>
        <end position="131"/>
    </location>
</feature>
<evidence type="ECO:0000256" key="6">
    <source>
        <dbReference type="SAM" id="MobiDB-lite"/>
    </source>
</evidence>
<keyword evidence="2" id="KW-0479">Metal-binding</keyword>
<evidence type="ECO:0000256" key="4">
    <source>
        <dbReference type="ARBA" id="ARBA00033738"/>
    </source>
</evidence>
<comment type="subcellular location">
    <subcellularLocation>
        <location evidence="4">Encapsulin nanocompartment</location>
    </subcellularLocation>
</comment>